<feature type="binding site" evidence="20">
    <location>
        <position position="1093"/>
    </location>
    <ligand>
        <name>Mo-molybdopterin</name>
        <dbReference type="ChEBI" id="CHEBI:71302"/>
    </ligand>
    <ligandPart>
        <name>Mo</name>
        <dbReference type="ChEBI" id="CHEBI:28685"/>
    </ligandPart>
</feature>
<evidence type="ECO:0000256" key="15">
    <source>
        <dbReference type="ARBA" id="ARBA00034078"/>
    </source>
</evidence>
<evidence type="ECO:0000256" key="9">
    <source>
        <dbReference type="ARBA" id="ARBA00022827"/>
    </source>
</evidence>
<keyword evidence="9 19" id="KW-0274">FAD</keyword>
<evidence type="ECO:0000259" key="21">
    <source>
        <dbReference type="PROSITE" id="PS51085"/>
    </source>
</evidence>
<accession>V3ZK89</accession>
<dbReference type="PROSITE" id="PS51387">
    <property type="entry name" value="FAD_PCMH"/>
    <property type="match status" value="1"/>
</dbReference>
<comment type="subcellular location">
    <subcellularLocation>
        <location evidence="2">Peroxisome</location>
    </subcellularLocation>
</comment>
<dbReference type="Gene3D" id="3.30.465.10">
    <property type="match status" value="1"/>
</dbReference>
<dbReference type="GO" id="GO:0005777">
    <property type="term" value="C:peroxisome"/>
    <property type="evidence" value="ECO:0007669"/>
    <property type="project" value="UniProtKB-SubCell"/>
</dbReference>
<evidence type="ECO:0000256" key="18">
    <source>
        <dbReference type="PIRSR" id="PIRSR000127-1"/>
    </source>
</evidence>
<comment type="catalytic activity">
    <reaction evidence="17">
        <text>hypoxanthine + NAD(+) + H2O = xanthine + NADH + H(+)</text>
        <dbReference type="Rhea" id="RHEA:24670"/>
        <dbReference type="ChEBI" id="CHEBI:15377"/>
        <dbReference type="ChEBI" id="CHEBI:15378"/>
        <dbReference type="ChEBI" id="CHEBI:17368"/>
        <dbReference type="ChEBI" id="CHEBI:17712"/>
        <dbReference type="ChEBI" id="CHEBI:57540"/>
        <dbReference type="ChEBI" id="CHEBI:57945"/>
        <dbReference type="EC" id="1.17.1.4"/>
    </reaction>
</comment>
<dbReference type="Proteomes" id="UP000030746">
    <property type="component" value="Unassembled WGS sequence"/>
</dbReference>
<dbReference type="CDD" id="cd00207">
    <property type="entry name" value="fer2"/>
    <property type="match status" value="1"/>
</dbReference>
<dbReference type="Pfam" id="PF20256">
    <property type="entry name" value="MoCoBD_2"/>
    <property type="match status" value="1"/>
</dbReference>
<dbReference type="PIRSF" id="PIRSF000127">
    <property type="entry name" value="Xanthine_DH"/>
    <property type="match status" value="1"/>
</dbReference>
<reference evidence="23 24" key="1">
    <citation type="journal article" date="2013" name="Nature">
        <title>Insights into bilaterian evolution from three spiralian genomes.</title>
        <authorList>
            <person name="Simakov O."/>
            <person name="Marletaz F."/>
            <person name="Cho S.J."/>
            <person name="Edsinger-Gonzales E."/>
            <person name="Havlak P."/>
            <person name="Hellsten U."/>
            <person name="Kuo D.H."/>
            <person name="Larsson T."/>
            <person name="Lv J."/>
            <person name="Arendt D."/>
            <person name="Savage R."/>
            <person name="Osoegawa K."/>
            <person name="de Jong P."/>
            <person name="Grimwood J."/>
            <person name="Chapman J.A."/>
            <person name="Shapiro H."/>
            <person name="Aerts A."/>
            <person name="Otillar R.P."/>
            <person name="Terry A.Y."/>
            <person name="Boore J.L."/>
            <person name="Grigoriev I.V."/>
            <person name="Lindberg D.R."/>
            <person name="Seaver E.C."/>
            <person name="Weisblat D.A."/>
            <person name="Putnam N.H."/>
            <person name="Rokhsar D.S."/>
        </authorList>
    </citation>
    <scope>NUCLEOTIDE SEQUENCE [LARGE SCALE GENOMIC DNA]</scope>
</reference>
<evidence type="ECO:0000313" key="24">
    <source>
        <dbReference type="Proteomes" id="UP000030746"/>
    </source>
</evidence>
<keyword evidence="24" id="KW-1185">Reference proteome</keyword>
<dbReference type="OMA" id="QCRWKVG"/>
<dbReference type="FunFam" id="3.30.365.10:FF:000001">
    <property type="entry name" value="Xanthine dehydrogenase oxidase"/>
    <property type="match status" value="1"/>
</dbReference>
<dbReference type="EMBL" id="KB203440">
    <property type="protein sequence ID" value="ESO84677.1"/>
    <property type="molecule type" value="Genomic_DNA"/>
</dbReference>
<dbReference type="InterPro" id="IPR001041">
    <property type="entry name" value="2Fe-2S_ferredoxin-type"/>
</dbReference>
<evidence type="ECO:0000256" key="12">
    <source>
        <dbReference type="ARBA" id="ARBA00023014"/>
    </source>
</evidence>
<dbReference type="InterPro" id="IPR016169">
    <property type="entry name" value="FAD-bd_PCMH_sub2"/>
</dbReference>
<name>V3ZK89_LOTGI</name>
<dbReference type="GO" id="GO:0005506">
    <property type="term" value="F:iron ion binding"/>
    <property type="evidence" value="ECO:0007669"/>
    <property type="project" value="InterPro"/>
</dbReference>
<dbReference type="SUPFAM" id="SSF47741">
    <property type="entry name" value="CO dehydrogenase ISP C-domain like"/>
    <property type="match status" value="1"/>
</dbReference>
<feature type="binding site" evidence="19">
    <location>
        <position position="419"/>
    </location>
    <ligand>
        <name>FAD</name>
        <dbReference type="ChEBI" id="CHEBI:57692"/>
    </ligand>
</feature>
<dbReference type="SUPFAM" id="SSF56003">
    <property type="entry name" value="Molybdenum cofactor-binding domain"/>
    <property type="match status" value="1"/>
</dbReference>
<dbReference type="Gene3D" id="1.10.150.120">
    <property type="entry name" value="[2Fe-2S]-binding domain"/>
    <property type="match status" value="1"/>
</dbReference>
<feature type="binding site" evidence="20">
    <location>
        <position position="151"/>
    </location>
    <ligand>
        <name>[2Fe-2S] cluster</name>
        <dbReference type="ChEBI" id="CHEBI:190135"/>
        <label>2</label>
    </ligand>
</feature>
<feature type="domain" description="2Fe-2S ferredoxin-type" evidence="21">
    <location>
        <begin position="7"/>
        <end position="94"/>
    </location>
</feature>
<dbReference type="PANTHER" id="PTHR45444">
    <property type="entry name" value="XANTHINE DEHYDROGENASE"/>
    <property type="match status" value="1"/>
</dbReference>
<keyword evidence="8 20" id="KW-0479">Metal-binding</keyword>
<evidence type="ECO:0000256" key="17">
    <source>
        <dbReference type="ARBA" id="ARBA00049517"/>
    </source>
</evidence>
<comment type="cofactor">
    <cofactor evidence="20">
        <name>[2Fe-2S] cluster</name>
        <dbReference type="ChEBI" id="CHEBI:190135"/>
    </cofactor>
    <text evidence="20">Binds 2 [2Fe-2S] clusters.</text>
</comment>
<dbReference type="NCBIfam" id="TIGR02963">
    <property type="entry name" value="xanthine_xdhA"/>
    <property type="match status" value="1"/>
</dbReference>
<dbReference type="FunFam" id="3.30.365.10:FF:000004">
    <property type="entry name" value="Xanthine dehydrogenase oxidase"/>
    <property type="match status" value="1"/>
</dbReference>
<feature type="binding site" evidence="20">
    <location>
        <position position="153"/>
    </location>
    <ligand>
        <name>[2Fe-2S] cluster</name>
        <dbReference type="ChEBI" id="CHEBI:190135"/>
        <label>2</label>
    </ligand>
</feature>
<keyword evidence="7 20" id="KW-0001">2Fe-2S</keyword>
<dbReference type="Pfam" id="PF01315">
    <property type="entry name" value="Ald_Xan_dh_C"/>
    <property type="match status" value="1"/>
</dbReference>
<comment type="cofactor">
    <cofactor evidence="20">
        <name>Mo-molybdopterin</name>
        <dbReference type="ChEBI" id="CHEBI:71302"/>
    </cofactor>
    <text evidence="20">Binds 1 Mo-molybdopterin (Mo-MPT) cofactor per subunit.</text>
</comment>
<feature type="binding site" evidence="20">
    <location>
        <position position="116"/>
    </location>
    <ligand>
        <name>[2Fe-2S] cluster</name>
        <dbReference type="ChEBI" id="CHEBI:190135"/>
        <label>2</label>
    </ligand>
</feature>
<feature type="binding site" evidence="19">
    <location>
        <position position="374"/>
    </location>
    <ligand>
        <name>FAD</name>
        <dbReference type="ChEBI" id="CHEBI:57692"/>
    </ligand>
</feature>
<keyword evidence="6" id="KW-0285">Flavoprotein</keyword>
<feature type="binding site" evidence="20">
    <location>
        <position position="781"/>
    </location>
    <ligand>
        <name>Mo-molybdopterin</name>
        <dbReference type="ChEBI" id="CHEBI:71302"/>
    </ligand>
    <ligandPart>
        <name>Mo</name>
        <dbReference type="ChEBI" id="CHEBI:28685"/>
    </ligandPart>
</feature>
<dbReference type="FunFam" id="3.30.390.50:FF:000001">
    <property type="entry name" value="Xanthine dehydrogenase oxidase"/>
    <property type="match status" value="1"/>
</dbReference>
<dbReference type="SMART" id="SM01092">
    <property type="entry name" value="CO_deh_flav_C"/>
    <property type="match status" value="1"/>
</dbReference>
<dbReference type="InterPro" id="IPR006058">
    <property type="entry name" value="2Fe2S_fd_BS"/>
</dbReference>
<dbReference type="InterPro" id="IPR002346">
    <property type="entry name" value="Mopterin_DH_FAD-bd"/>
</dbReference>
<evidence type="ECO:0000256" key="3">
    <source>
        <dbReference type="ARBA" id="ARBA00006849"/>
    </source>
</evidence>
<dbReference type="FunFam" id="3.30.43.10:FF:000001">
    <property type="entry name" value="Xanthine dehydrogenase/oxidase"/>
    <property type="match status" value="1"/>
</dbReference>
<keyword evidence="14" id="KW-0576">Peroxisome</keyword>
<evidence type="ECO:0000256" key="2">
    <source>
        <dbReference type="ARBA" id="ARBA00004275"/>
    </source>
</evidence>
<keyword evidence="11 20" id="KW-0408">Iron</keyword>
<organism evidence="23 24">
    <name type="scientific">Lottia gigantea</name>
    <name type="common">Giant owl limpet</name>
    <dbReference type="NCBI Taxonomy" id="225164"/>
    <lineage>
        <taxon>Eukaryota</taxon>
        <taxon>Metazoa</taxon>
        <taxon>Spiralia</taxon>
        <taxon>Lophotrochozoa</taxon>
        <taxon>Mollusca</taxon>
        <taxon>Gastropoda</taxon>
        <taxon>Patellogastropoda</taxon>
        <taxon>Lottioidea</taxon>
        <taxon>Lottiidae</taxon>
        <taxon>Lottia</taxon>
    </lineage>
</organism>
<evidence type="ECO:0000256" key="10">
    <source>
        <dbReference type="ARBA" id="ARBA00023002"/>
    </source>
</evidence>
<dbReference type="InterPro" id="IPR036683">
    <property type="entry name" value="CO_DH_flav_C_dom_sf"/>
</dbReference>
<dbReference type="FunFam" id="3.10.20.30:FF:000015">
    <property type="entry name" value="Aldehyde oxidase 1"/>
    <property type="match status" value="1"/>
</dbReference>
<dbReference type="InterPro" id="IPR014307">
    <property type="entry name" value="Xanthine_DH_ssu"/>
</dbReference>
<evidence type="ECO:0000256" key="14">
    <source>
        <dbReference type="ARBA" id="ARBA00023140"/>
    </source>
</evidence>
<feature type="binding site" evidence="20">
    <location>
        <position position="51"/>
    </location>
    <ligand>
        <name>[2Fe-2S] cluster</name>
        <dbReference type="ChEBI" id="CHEBI:190135"/>
        <label>1</label>
    </ligand>
</feature>
<dbReference type="SUPFAM" id="SSF54292">
    <property type="entry name" value="2Fe-2S ferredoxin-like"/>
    <property type="match status" value="1"/>
</dbReference>
<dbReference type="Pfam" id="PF01799">
    <property type="entry name" value="Fer2_2"/>
    <property type="match status" value="1"/>
</dbReference>
<dbReference type="Pfam" id="PF00941">
    <property type="entry name" value="FAD_binding_5"/>
    <property type="match status" value="1"/>
</dbReference>
<dbReference type="Gene3D" id="3.30.390.50">
    <property type="entry name" value="CO dehydrogenase flavoprotein, C-terminal domain"/>
    <property type="match status" value="1"/>
</dbReference>
<evidence type="ECO:0000256" key="5">
    <source>
        <dbReference type="ARBA" id="ARBA00022505"/>
    </source>
</evidence>
<dbReference type="GO" id="GO:0051537">
    <property type="term" value="F:2 iron, 2 sulfur cluster binding"/>
    <property type="evidence" value="ECO:0007669"/>
    <property type="project" value="UniProtKB-KW"/>
</dbReference>
<dbReference type="InterPro" id="IPR016208">
    <property type="entry name" value="Ald_Oxase/xanthine_DH-like"/>
</dbReference>
<feature type="binding site" evidence="20">
    <location>
        <position position="926"/>
    </location>
    <ligand>
        <name>Mo-molybdopterin</name>
        <dbReference type="ChEBI" id="CHEBI:71302"/>
    </ligand>
    <ligandPart>
        <name>Mo</name>
        <dbReference type="ChEBI" id="CHEBI:28685"/>
    </ligandPart>
</feature>
<dbReference type="InterPro" id="IPR037165">
    <property type="entry name" value="AldOxase/xan_DH_Mopterin-bd_sf"/>
</dbReference>
<dbReference type="Gene3D" id="3.90.1170.50">
    <property type="entry name" value="Aldehyde oxidase/xanthine dehydrogenase, a/b hammerhead"/>
    <property type="match status" value="1"/>
</dbReference>
<dbReference type="HOGENOM" id="CLU_001681_1_2_1"/>
<dbReference type="PANTHER" id="PTHR45444:SF3">
    <property type="entry name" value="XANTHINE DEHYDROGENASE"/>
    <property type="match status" value="1"/>
</dbReference>
<dbReference type="InterPro" id="IPR036884">
    <property type="entry name" value="2Fe-2S-bd_dom_sf"/>
</dbReference>
<evidence type="ECO:0000256" key="8">
    <source>
        <dbReference type="ARBA" id="ARBA00022723"/>
    </source>
</evidence>
<feature type="binding site" evidence="20">
    <location>
        <position position="76"/>
    </location>
    <ligand>
        <name>[2Fe-2S] cluster</name>
        <dbReference type="ChEBI" id="CHEBI:190135"/>
        <label>1</label>
    </ligand>
</feature>
<dbReference type="OrthoDB" id="8300278at2759"/>
<evidence type="ECO:0000256" key="13">
    <source>
        <dbReference type="ARBA" id="ARBA00023027"/>
    </source>
</evidence>
<dbReference type="EC" id="1.17.1.4" evidence="4"/>
<sequence length="1328" mass="147786">MDVPKHNTLIFYVNGVKIVEKDADPKWSLLFYLRTKLDLTGSKVVCNEGGCGACTVMISRYDPEQNTIIHYSVNACLTPVCSVHGLAVTTVEGIGSLKTRLHPVQEQIAKSHGSQCGFCTPGMVMSMYSLLRNNPQPSMKDIETYLEGNLCRCTGYRPILDGYRSYTKVRCTELIMHSMFNFQDVCSMGENCCKNKPHERDNQDVQMVSNSKCSRIAYDPTQEPIFPPDLKVQILCQEYILEFKNDEQTWYRPISLSQLLELKHQYPQAKLVVGNTEIGIEMRLKAMKYPVLNDVSNIPELIQVKETDTGIYVGSSVTLTKLEDVLRSKIETEAEERTRSLSAVIEMLKWFAGKQIKNTACIGGNIVTASPLSDLNPVLQCLNASLVLSSKDNPQREVKLDDKFFTAYRKTAIRDTEVLLSVFIPYSYKNEYVYSYKQATRKDDDLAIVNAGMRVVFDDNSNIIKELYLSYGGMAPTTLMATGTMNKLKGRKWESAIVPIACDYLAQDLPLQPDAPGGTIEFRRTLTTSFFFKFYLAVTQQLALQGIIESVPDREMSGIATPDYGSTEGSQFYDKVPAAQAVDNPIGRPIVHQAAYQQATGEAVYVNDMIPLKGELHVYPVYSHNAHAILESVDFKPALGIQGVVGYIDYKDVPGKNILEDMDEQLLATNEVTSVGCLIGGIVADSHETAVQASRLVKIDYKTDDIPVILTIQDAIENNSYWKEEPTVLSCGDVENGLGYCDQVLSGEVHCGPQRHFYLENQSARAVPKERGDIDVYSSAQYLDSIQSNIATCLDVPSNKVNCFTKRVGGGFGGKVCQNNYTACLAALTAKKYDKPVRCILEKQDDMVITGGRHPVYVKYTVGFSNEGRISVLNIDMYLNCGDSTSLSDTVKSNIIDRLDNAYKVANVKITSHLCKTNVRSNTVMRAAGCVQATYIMESIMQHVIDHLNAEPTRIRELNFYKEGERTPGNQIIEICLIENCWKECLKTSDYYNRKKQIDQFNSENRWRKRGISIVPMCLGSAFGLKMLNQGAALVNVYKDGSVLLAHGGVELGQGLHTKMIQVACATLGIPYDMIHIDQSATNIIPNASPTAASSSSDLFGMAVKIACEKIMKRLEPFINEKGTHWKDWVMQAYSERIGLSATGFYCHENLGYMAETDSYNKFFYYSFGAGCSEVEIDCLTGDHKLLRTDLVYDCGTSLNPAIDIGQIEGAFMHGYGYFMLERYKVSPTGDVLTRGPGEYKIPSLGNIPSVFNVSMLKDSPKRSTVYSSKCVGEPPLILSMSVFLATKQAIMASRQETGIEGYFRFDSPATPDNIRMACLDQFTKQVS</sequence>
<dbReference type="SMART" id="SM01008">
    <property type="entry name" value="Ald_Xan_dh_C"/>
    <property type="match status" value="1"/>
</dbReference>
<evidence type="ECO:0000256" key="4">
    <source>
        <dbReference type="ARBA" id="ARBA00013123"/>
    </source>
</evidence>
<dbReference type="InterPro" id="IPR046867">
    <property type="entry name" value="AldOxase/xan_DH_MoCoBD2"/>
</dbReference>
<dbReference type="PROSITE" id="PS51085">
    <property type="entry name" value="2FE2S_FER_2"/>
    <property type="match status" value="1"/>
</dbReference>
<dbReference type="Pfam" id="PF03450">
    <property type="entry name" value="CO_deh_flav_C"/>
    <property type="match status" value="1"/>
</dbReference>
<keyword evidence="12 20" id="KW-0411">Iron-sulfur</keyword>
<protein>
    <recommendedName>
        <fullName evidence="4">xanthine dehydrogenase</fullName>
        <ecNumber evidence="4">1.17.1.4</ecNumber>
    </recommendedName>
</protein>
<dbReference type="RefSeq" id="XP_009064668.1">
    <property type="nucleotide sequence ID" value="XM_009066420.1"/>
</dbReference>
<keyword evidence="13" id="KW-0520">NAD</keyword>
<dbReference type="InterPro" id="IPR008274">
    <property type="entry name" value="AldOxase/xan_DH_MoCoBD1"/>
</dbReference>
<dbReference type="InterPro" id="IPR012675">
    <property type="entry name" value="Beta-grasp_dom_sf"/>
</dbReference>
<feature type="binding site" evidence="19">
    <location>
        <position position="351"/>
    </location>
    <ligand>
        <name>FAD</name>
        <dbReference type="ChEBI" id="CHEBI:57692"/>
    </ligand>
</feature>
<feature type="binding site" evidence="20">
    <location>
        <position position="46"/>
    </location>
    <ligand>
        <name>[2Fe-2S] cluster</name>
        <dbReference type="ChEBI" id="CHEBI:190135"/>
        <label>1</label>
    </ligand>
</feature>
<dbReference type="GeneID" id="20233224"/>
<comment type="similarity">
    <text evidence="3">Belongs to the xanthine dehydrogenase family.</text>
</comment>
<dbReference type="InterPro" id="IPR036010">
    <property type="entry name" value="2Fe-2S_ferredoxin-like_sf"/>
</dbReference>
<comment type="cofactor">
    <cofactor evidence="1 19">
        <name>FAD</name>
        <dbReference type="ChEBI" id="CHEBI:57692"/>
    </cofactor>
</comment>
<dbReference type="Pfam" id="PF02738">
    <property type="entry name" value="MoCoBD_1"/>
    <property type="match status" value="1"/>
</dbReference>
<evidence type="ECO:0000256" key="7">
    <source>
        <dbReference type="ARBA" id="ARBA00022714"/>
    </source>
</evidence>
<evidence type="ECO:0000256" key="11">
    <source>
        <dbReference type="ARBA" id="ARBA00023004"/>
    </source>
</evidence>
<evidence type="ECO:0000313" key="23">
    <source>
        <dbReference type="EMBL" id="ESO84677.1"/>
    </source>
</evidence>
<dbReference type="InterPro" id="IPR036318">
    <property type="entry name" value="FAD-bd_PCMH-like_sf"/>
</dbReference>
<dbReference type="Gene3D" id="3.10.20.30">
    <property type="match status" value="1"/>
</dbReference>
<dbReference type="SUPFAM" id="SSF56176">
    <property type="entry name" value="FAD-binding/transporter-associated domain-like"/>
    <property type="match status" value="1"/>
</dbReference>
<feature type="binding site" evidence="19">
    <location>
        <position position="437"/>
    </location>
    <ligand>
        <name>FAD</name>
        <dbReference type="ChEBI" id="CHEBI:57692"/>
    </ligand>
</feature>
<evidence type="ECO:0000259" key="22">
    <source>
        <dbReference type="PROSITE" id="PS51387"/>
    </source>
</evidence>
<dbReference type="InterPro" id="IPR016166">
    <property type="entry name" value="FAD-bd_PCMH"/>
</dbReference>
<dbReference type="Pfam" id="PF00111">
    <property type="entry name" value="Fer2"/>
    <property type="match status" value="1"/>
</dbReference>
<dbReference type="InterPro" id="IPR000674">
    <property type="entry name" value="Ald_Oxase/Xan_DH_a/b"/>
</dbReference>
<evidence type="ECO:0000256" key="19">
    <source>
        <dbReference type="PIRSR" id="PIRSR000127-2"/>
    </source>
</evidence>
<keyword evidence="10" id="KW-0560">Oxidoreductase</keyword>
<dbReference type="SUPFAM" id="SSF54665">
    <property type="entry name" value="CO dehydrogenase molybdoprotein N-domain-like"/>
    <property type="match status" value="1"/>
</dbReference>
<dbReference type="InterPro" id="IPR002888">
    <property type="entry name" value="2Fe-2S-bd"/>
</dbReference>
<evidence type="ECO:0000256" key="6">
    <source>
        <dbReference type="ARBA" id="ARBA00022630"/>
    </source>
</evidence>
<dbReference type="Gene3D" id="3.30.43.10">
    <property type="entry name" value="Uridine Diphospho-n-acetylenolpyruvylglucosamine Reductase, domain 2"/>
    <property type="match status" value="1"/>
</dbReference>
<feature type="binding site" evidence="20">
    <location>
        <position position="119"/>
    </location>
    <ligand>
        <name>[2Fe-2S] cluster</name>
        <dbReference type="ChEBI" id="CHEBI:190135"/>
        <label>2</label>
    </ligand>
</feature>
<dbReference type="InterPro" id="IPR036856">
    <property type="entry name" value="Ald_Oxase/Xan_DH_a/b_sf"/>
</dbReference>
<dbReference type="Gene3D" id="3.30.365.10">
    <property type="entry name" value="Aldehyde oxidase/xanthine dehydrogenase, molybdopterin binding domain"/>
    <property type="match status" value="4"/>
</dbReference>
<keyword evidence="5 20" id="KW-0500">Molybdenum</keyword>
<dbReference type="InterPro" id="IPR005107">
    <property type="entry name" value="CO_DH_flav_C"/>
</dbReference>
<gene>
    <name evidence="23" type="ORF">LOTGIDRAFT_131803</name>
</gene>
<feature type="binding site" evidence="20">
    <location>
        <position position="54"/>
    </location>
    <ligand>
        <name>[2Fe-2S] cluster</name>
        <dbReference type="ChEBI" id="CHEBI:190135"/>
        <label>1</label>
    </ligand>
</feature>
<dbReference type="PROSITE" id="PS00197">
    <property type="entry name" value="2FE2S_FER_1"/>
    <property type="match status" value="1"/>
</dbReference>
<evidence type="ECO:0000256" key="20">
    <source>
        <dbReference type="PIRSR" id="PIRSR000127-3"/>
    </source>
</evidence>
<feature type="domain" description="FAD-binding PCMH-type" evidence="22">
    <location>
        <begin position="243"/>
        <end position="429"/>
    </location>
</feature>
<dbReference type="STRING" id="225164.V3ZK89"/>
<comment type="cofactor">
    <cofactor evidence="15">
        <name>[2Fe-2S] cluster</name>
        <dbReference type="ChEBI" id="CHEBI:190135"/>
    </cofactor>
</comment>
<dbReference type="FunFam" id="3.30.465.10:FF:000004">
    <property type="entry name" value="Xanthine dehydrogenase/oxidase"/>
    <property type="match status" value="1"/>
</dbReference>
<dbReference type="GO" id="GO:0004854">
    <property type="term" value="F:xanthine dehydrogenase activity"/>
    <property type="evidence" value="ECO:0007669"/>
    <property type="project" value="UniProtKB-EC"/>
</dbReference>
<feature type="binding site" evidence="19">
    <location>
        <begin position="271"/>
        <end position="278"/>
    </location>
    <ligand>
        <name>FAD</name>
        <dbReference type="ChEBI" id="CHEBI:57692"/>
    </ligand>
</feature>
<feature type="active site" description="Proton acceptor" evidence="18">
    <location>
        <position position="1274"/>
    </location>
</feature>
<dbReference type="KEGG" id="lgi:LOTGIDRAFT_131803"/>
<dbReference type="CTD" id="20233224"/>
<evidence type="ECO:0000256" key="16">
    <source>
        <dbReference type="ARBA" id="ARBA00049017"/>
    </source>
</evidence>
<dbReference type="InterPro" id="IPR016167">
    <property type="entry name" value="FAD-bd_PCMH_sub1"/>
</dbReference>
<dbReference type="GO" id="GO:0071949">
    <property type="term" value="F:FAD binding"/>
    <property type="evidence" value="ECO:0007669"/>
    <property type="project" value="InterPro"/>
</dbReference>
<dbReference type="SUPFAM" id="SSF55447">
    <property type="entry name" value="CO dehydrogenase flavoprotein C-terminal domain-like"/>
    <property type="match status" value="1"/>
</dbReference>
<comment type="catalytic activity">
    <reaction evidence="16">
        <text>xanthine + NAD(+) + H2O = urate + NADH + H(+)</text>
        <dbReference type="Rhea" id="RHEA:16669"/>
        <dbReference type="ChEBI" id="CHEBI:15377"/>
        <dbReference type="ChEBI" id="CHEBI:15378"/>
        <dbReference type="ChEBI" id="CHEBI:17712"/>
        <dbReference type="ChEBI" id="CHEBI:17775"/>
        <dbReference type="ChEBI" id="CHEBI:57540"/>
        <dbReference type="ChEBI" id="CHEBI:57945"/>
        <dbReference type="EC" id="1.17.1.4"/>
    </reaction>
</comment>
<feature type="binding site" evidence="20">
    <location>
        <position position="812"/>
    </location>
    <ligand>
        <name>Mo-molybdopterin</name>
        <dbReference type="ChEBI" id="CHEBI:71302"/>
    </ligand>
    <ligandPart>
        <name>Mo</name>
        <dbReference type="ChEBI" id="CHEBI:28685"/>
    </ligandPart>
</feature>
<proteinExistence type="inferred from homology"/>
<evidence type="ECO:0000256" key="1">
    <source>
        <dbReference type="ARBA" id="ARBA00001974"/>
    </source>
</evidence>